<dbReference type="Proteomes" id="UP001159363">
    <property type="component" value="Chromosome 5"/>
</dbReference>
<proteinExistence type="predicted"/>
<evidence type="ECO:0000256" key="1">
    <source>
        <dbReference type="SAM" id="MobiDB-lite"/>
    </source>
</evidence>
<sequence length="335" mass="38309">MLLGDRPWPCSEKQSEYWLGMLSERRGKPKQEWLQRESRSYPPECDSNGLPPCLLGRCACWRNEAIMPGDWRPCDVAIDVRIRSVSMEQPWNARAGETGDLRENQLTSSIVHVQLLQAKILESSPVHLGGKRTGRLLRGLRKGEDRINGPKGSAKGCRYTADRRMSQLRDQKKRPKNGNEGYGLRTGDEDKRKRINWGNWKLGRDNKTKESWAEVAERLDCSPPTKANRVQYPAGSPDFRKRESCRMVALVSAFSRGFLVSPALSFRHRSILISITLIGLNLFTFKKAFVKLRAALNFKREVMTLRKAATRTDSSLRLHTLFSYMILGLKYPAFR</sequence>
<keyword evidence="3" id="KW-1185">Reference proteome</keyword>
<protein>
    <submittedName>
        <fullName evidence="2">Uncharacterized protein</fullName>
    </submittedName>
</protein>
<evidence type="ECO:0000313" key="2">
    <source>
        <dbReference type="EMBL" id="KAJ8880666.1"/>
    </source>
</evidence>
<feature type="compositionally biased region" description="Basic and acidic residues" evidence="1">
    <location>
        <begin position="160"/>
        <end position="170"/>
    </location>
</feature>
<evidence type="ECO:0000313" key="3">
    <source>
        <dbReference type="Proteomes" id="UP001159363"/>
    </source>
</evidence>
<organism evidence="2 3">
    <name type="scientific">Dryococelus australis</name>
    <dbReference type="NCBI Taxonomy" id="614101"/>
    <lineage>
        <taxon>Eukaryota</taxon>
        <taxon>Metazoa</taxon>
        <taxon>Ecdysozoa</taxon>
        <taxon>Arthropoda</taxon>
        <taxon>Hexapoda</taxon>
        <taxon>Insecta</taxon>
        <taxon>Pterygota</taxon>
        <taxon>Neoptera</taxon>
        <taxon>Polyneoptera</taxon>
        <taxon>Phasmatodea</taxon>
        <taxon>Verophasmatodea</taxon>
        <taxon>Anareolatae</taxon>
        <taxon>Phasmatidae</taxon>
        <taxon>Eurycanthinae</taxon>
        <taxon>Dryococelus</taxon>
    </lineage>
</organism>
<comment type="caution">
    <text evidence="2">The sequence shown here is derived from an EMBL/GenBank/DDBJ whole genome shotgun (WGS) entry which is preliminary data.</text>
</comment>
<accession>A0ABQ9H8P1</accession>
<feature type="region of interest" description="Disordered" evidence="1">
    <location>
        <begin position="139"/>
        <end position="188"/>
    </location>
</feature>
<gene>
    <name evidence="2" type="ORF">PR048_017136</name>
</gene>
<name>A0ABQ9H8P1_9NEOP</name>
<reference evidence="2 3" key="1">
    <citation type="submission" date="2023-02" db="EMBL/GenBank/DDBJ databases">
        <title>LHISI_Scaffold_Assembly.</title>
        <authorList>
            <person name="Stuart O.P."/>
            <person name="Cleave R."/>
            <person name="Magrath M.J.L."/>
            <person name="Mikheyev A.S."/>
        </authorList>
    </citation>
    <scope>NUCLEOTIDE SEQUENCE [LARGE SCALE GENOMIC DNA]</scope>
    <source>
        <strain evidence="2">Daus_M_001</strain>
        <tissue evidence="2">Leg muscle</tissue>
    </source>
</reference>
<dbReference type="EMBL" id="JARBHB010000006">
    <property type="protein sequence ID" value="KAJ8880666.1"/>
    <property type="molecule type" value="Genomic_DNA"/>
</dbReference>